<sequence>MLTFESASQLRAEPDPRRFWNLAVLMALRDKAERVEVRFTEDGGILYNRVDGRDWELTPVPDDVFPLLKPELRAVCRLVSPERPDVTVRGGTPGGRFEPQEIGWLTYSIGSHLLDLPVRIDPREPWGGVTIDLEHPEEMAGLAADALAAYYGREDTDLDTEPE</sequence>
<dbReference type="RefSeq" id="WP_088252037.1">
    <property type="nucleotide sequence ID" value="NZ_NIDE01000001.1"/>
</dbReference>
<dbReference type="AlphaFoldDB" id="A0A225E528"/>
<comment type="caution">
    <text evidence="1">The sequence shown here is derived from an EMBL/GenBank/DDBJ whole genome shotgun (WGS) entry which is preliminary data.</text>
</comment>
<reference evidence="2" key="1">
    <citation type="submission" date="2017-06" db="EMBL/GenBank/DDBJ databases">
        <title>Genome analysis of Fimbriiglobus ruber SP5, the first member of the order Planctomycetales with confirmed chitinolytic capability.</title>
        <authorList>
            <person name="Ravin N.V."/>
            <person name="Rakitin A.L."/>
            <person name="Ivanova A.A."/>
            <person name="Beletsky A.V."/>
            <person name="Kulichevskaya I.S."/>
            <person name="Mardanov A.V."/>
            <person name="Dedysh S.N."/>
        </authorList>
    </citation>
    <scope>NUCLEOTIDE SEQUENCE [LARGE SCALE GENOMIC DNA]</scope>
    <source>
        <strain evidence="2">SP5</strain>
    </source>
</reference>
<gene>
    <name evidence="1" type="ORF">FRUB_00563</name>
</gene>
<organism evidence="1 2">
    <name type="scientific">Fimbriiglobus ruber</name>
    <dbReference type="NCBI Taxonomy" id="1908690"/>
    <lineage>
        <taxon>Bacteria</taxon>
        <taxon>Pseudomonadati</taxon>
        <taxon>Planctomycetota</taxon>
        <taxon>Planctomycetia</taxon>
        <taxon>Gemmatales</taxon>
        <taxon>Gemmataceae</taxon>
        <taxon>Fimbriiglobus</taxon>
    </lineage>
</organism>
<evidence type="ECO:0000313" key="2">
    <source>
        <dbReference type="Proteomes" id="UP000214646"/>
    </source>
</evidence>
<keyword evidence="2" id="KW-1185">Reference proteome</keyword>
<name>A0A225E528_9BACT</name>
<dbReference type="Proteomes" id="UP000214646">
    <property type="component" value="Unassembled WGS sequence"/>
</dbReference>
<dbReference type="OrthoDB" id="279194at2"/>
<proteinExistence type="predicted"/>
<accession>A0A225E528</accession>
<protein>
    <submittedName>
        <fullName evidence="1">Uncharacterized protein</fullName>
    </submittedName>
</protein>
<evidence type="ECO:0000313" key="1">
    <source>
        <dbReference type="EMBL" id="OWK46864.1"/>
    </source>
</evidence>
<dbReference type="EMBL" id="NIDE01000001">
    <property type="protein sequence ID" value="OWK46864.1"/>
    <property type="molecule type" value="Genomic_DNA"/>
</dbReference>